<dbReference type="InterPro" id="IPR000825">
    <property type="entry name" value="SUF_FeS_clus_asmbl_SufBD_core"/>
</dbReference>
<evidence type="ECO:0000256" key="1">
    <source>
        <dbReference type="ARBA" id="ARBA00043967"/>
    </source>
</evidence>
<dbReference type="AlphaFoldDB" id="A0A4V5NYZ2"/>
<name>A0A4V5NYZ2_9SPHI</name>
<dbReference type="Proteomes" id="UP000307244">
    <property type="component" value="Unassembled WGS sequence"/>
</dbReference>
<dbReference type="Pfam" id="PF01458">
    <property type="entry name" value="SUFBD_core"/>
    <property type="match status" value="1"/>
</dbReference>
<reference evidence="4 5" key="1">
    <citation type="submission" date="2019-04" db="EMBL/GenBank/DDBJ databases">
        <title>Pedobacter sp. RP-3-15 sp. nov., isolated from Arctic soil.</title>
        <authorList>
            <person name="Dahal R.H."/>
            <person name="Kim D.-U."/>
        </authorList>
    </citation>
    <scope>NUCLEOTIDE SEQUENCE [LARGE SCALE GENOMIC DNA]</scope>
    <source>
        <strain evidence="4 5">RP-3-15</strain>
    </source>
</reference>
<feature type="domain" description="SUF system FeS cluster assembly SufBD core" evidence="2">
    <location>
        <begin position="143"/>
        <end position="368"/>
    </location>
</feature>
<dbReference type="InterPro" id="IPR037284">
    <property type="entry name" value="SUF_FeS_clus_asmbl_SufBD_sf"/>
</dbReference>
<dbReference type="OrthoDB" id="9768262at2"/>
<comment type="similarity">
    <text evidence="1">Belongs to the iron-sulfur cluster assembly SufBD family.</text>
</comment>
<dbReference type="InterPro" id="IPR055346">
    <property type="entry name" value="Fe-S_cluster_assembly_SufBD"/>
</dbReference>
<dbReference type="GO" id="GO:0016226">
    <property type="term" value="P:iron-sulfur cluster assembly"/>
    <property type="evidence" value="ECO:0007669"/>
    <property type="project" value="InterPro"/>
</dbReference>
<comment type="caution">
    <text evidence="4">The sequence shown here is derived from an EMBL/GenBank/DDBJ whole genome shotgun (WGS) entry which is preliminary data.</text>
</comment>
<evidence type="ECO:0000313" key="4">
    <source>
        <dbReference type="EMBL" id="TKC06163.1"/>
    </source>
</evidence>
<sequence length="397" mass="44337">MSMDLTNFKEEWKYTNISSVLEKAYVTAPSEVSAEDLNAFRMPGHHKANELVFVNGRYAPALSQVLSSENELVILPLKEAMNGFFRDLVSSHLNKSADYIKDGVHALNGEYMQEGMFIYVPKGLKPQHPIYMYHVLDGRQAPVMAQPRNLIYADERSRLQLTETYATLGTSDSFCNEVLEIIVAQDAYVEYYKLQNDVAHASQVNTTHISQIGRSYVHTVVISLGGGIVRNNMNLVLDAANNEAHMYGLYLLKGKTHVDNHTLIDNKQPGCFSNQLYKGIADDSSTGVFNGRIMVQPDAQKTNAYQSNKNILLSDNATINAKPQLEIFADDVKCSHGCTVGQLDEEALFYLRARGIPREKAEVLLLQAYAADIVAQIKPMTVRAYVERLILEHLSVG</sequence>
<evidence type="ECO:0000259" key="2">
    <source>
        <dbReference type="Pfam" id="PF01458"/>
    </source>
</evidence>
<dbReference type="PANTHER" id="PTHR43575">
    <property type="entry name" value="PROTEIN ABCI7, CHLOROPLASTIC"/>
    <property type="match status" value="1"/>
</dbReference>
<dbReference type="Pfam" id="PF19295">
    <property type="entry name" value="SufBD_N"/>
    <property type="match status" value="1"/>
</dbReference>
<evidence type="ECO:0000259" key="3">
    <source>
        <dbReference type="Pfam" id="PF19295"/>
    </source>
</evidence>
<accession>A0A4V5NYZ2</accession>
<feature type="domain" description="SUF system FeS cluster assembly SufBD N-terminal" evidence="3">
    <location>
        <begin position="9"/>
        <end position="130"/>
    </location>
</feature>
<organism evidence="4 5">
    <name type="scientific">Pedobacter frigoris</name>
    <dbReference type="NCBI Taxonomy" id="2571272"/>
    <lineage>
        <taxon>Bacteria</taxon>
        <taxon>Pseudomonadati</taxon>
        <taxon>Bacteroidota</taxon>
        <taxon>Sphingobacteriia</taxon>
        <taxon>Sphingobacteriales</taxon>
        <taxon>Sphingobacteriaceae</taxon>
        <taxon>Pedobacter</taxon>
    </lineage>
</organism>
<dbReference type="PANTHER" id="PTHR43575:SF1">
    <property type="entry name" value="PROTEIN ABCI7, CHLOROPLASTIC"/>
    <property type="match status" value="1"/>
</dbReference>
<proteinExistence type="inferred from homology"/>
<keyword evidence="5" id="KW-1185">Reference proteome</keyword>
<dbReference type="NCBIfam" id="TIGR01981">
    <property type="entry name" value="sufD"/>
    <property type="match status" value="1"/>
</dbReference>
<protein>
    <submittedName>
        <fullName evidence="4">Fe-S cluster assembly protein SufD</fullName>
    </submittedName>
</protein>
<evidence type="ECO:0000313" key="5">
    <source>
        <dbReference type="Proteomes" id="UP000307244"/>
    </source>
</evidence>
<dbReference type="InterPro" id="IPR011542">
    <property type="entry name" value="SUF_FeS_clus_asmbl_SufD"/>
</dbReference>
<dbReference type="InterPro" id="IPR045595">
    <property type="entry name" value="SufBD_N"/>
</dbReference>
<dbReference type="EMBL" id="SWBQ01000003">
    <property type="protein sequence ID" value="TKC06163.1"/>
    <property type="molecule type" value="Genomic_DNA"/>
</dbReference>
<gene>
    <name evidence="4" type="primary">sufD</name>
    <name evidence="4" type="ORF">FA047_12620</name>
</gene>
<dbReference type="SUPFAM" id="SSF101960">
    <property type="entry name" value="Stabilizer of iron transporter SufD"/>
    <property type="match status" value="1"/>
</dbReference>